<feature type="domain" description="Putative amidase" evidence="1">
    <location>
        <begin position="7"/>
        <end position="153"/>
    </location>
</feature>
<dbReference type="RefSeq" id="WP_135656906.1">
    <property type="nucleotide sequence ID" value="NZ_JAJUFJ010000004.1"/>
</dbReference>
<organism evidence="2 3">
    <name type="scientific">Caproiciproducens galactitolivorans</name>
    <dbReference type="NCBI Taxonomy" id="642589"/>
    <lineage>
        <taxon>Bacteria</taxon>
        <taxon>Bacillati</taxon>
        <taxon>Bacillota</taxon>
        <taxon>Clostridia</taxon>
        <taxon>Eubacteriales</taxon>
        <taxon>Acutalibacteraceae</taxon>
        <taxon>Caproiciproducens</taxon>
    </lineage>
</organism>
<dbReference type="EMBL" id="SRMQ01000001">
    <property type="protein sequence ID" value="TGJ77859.1"/>
    <property type="molecule type" value="Genomic_DNA"/>
</dbReference>
<reference evidence="2 3" key="1">
    <citation type="submission" date="2019-04" db="EMBL/GenBank/DDBJ databases">
        <authorList>
            <person name="Poehlein A."/>
            <person name="Bengelsdorf F.R."/>
            <person name="Duerre P."/>
            <person name="Daniel R."/>
        </authorList>
    </citation>
    <scope>NUCLEOTIDE SEQUENCE [LARGE SCALE GENOMIC DNA]</scope>
    <source>
        <strain evidence="2 3">BS-1</strain>
    </source>
</reference>
<evidence type="ECO:0000259" key="1">
    <source>
        <dbReference type="Pfam" id="PF12671"/>
    </source>
</evidence>
<dbReference type="OrthoDB" id="9812429at2"/>
<proteinExistence type="predicted"/>
<protein>
    <submittedName>
        <fullName evidence="2">Putative amidase domain protein</fullName>
    </submittedName>
</protein>
<evidence type="ECO:0000313" key="3">
    <source>
        <dbReference type="Proteomes" id="UP000297714"/>
    </source>
</evidence>
<dbReference type="Pfam" id="PF12671">
    <property type="entry name" value="Amidase_6"/>
    <property type="match status" value="1"/>
</dbReference>
<sequence>MLAEFPYNRENAFEYAKIWAFQRNPAFINFDKMGGDCTNFASQCIYAGCKVMNYTPVFGWYYKSSSDRTPSWSGVQYLYNFLTTNKGTGPYAEVSDTDNLEIGDILQLGDELEHFYHSPVVVGKTDEDIFVAAHTYDSYMRPLSSYIYKKIRCLHILGYRKHVPD</sequence>
<dbReference type="PANTHER" id="PTHR40032">
    <property type="entry name" value="EXPORTED PROTEIN-RELATED"/>
    <property type="match status" value="1"/>
</dbReference>
<keyword evidence="3" id="KW-1185">Reference proteome</keyword>
<name>A0A4Z0Y1Q4_9FIRM</name>
<gene>
    <name evidence="2" type="ORF">CAGA_02650</name>
</gene>
<dbReference type="InterPro" id="IPR024301">
    <property type="entry name" value="Amidase_6"/>
</dbReference>
<accession>A0A4Z0Y1Q4</accession>
<dbReference type="PANTHER" id="PTHR40032:SF1">
    <property type="entry name" value="EXPORTED PROTEIN"/>
    <property type="match status" value="1"/>
</dbReference>
<dbReference type="Proteomes" id="UP000297714">
    <property type="component" value="Unassembled WGS sequence"/>
</dbReference>
<dbReference type="AlphaFoldDB" id="A0A4Z0Y1Q4"/>
<evidence type="ECO:0000313" key="2">
    <source>
        <dbReference type="EMBL" id="TGJ77859.1"/>
    </source>
</evidence>
<comment type="caution">
    <text evidence="2">The sequence shown here is derived from an EMBL/GenBank/DDBJ whole genome shotgun (WGS) entry which is preliminary data.</text>
</comment>